<feature type="region of interest" description="Disordered" evidence="1">
    <location>
        <begin position="320"/>
        <end position="343"/>
    </location>
</feature>
<feature type="compositionally biased region" description="Acidic residues" evidence="1">
    <location>
        <begin position="440"/>
        <end position="461"/>
    </location>
</feature>
<feature type="region of interest" description="Disordered" evidence="1">
    <location>
        <begin position="360"/>
        <end position="477"/>
    </location>
</feature>
<dbReference type="AlphaFoldDB" id="C1N7P2"/>
<feature type="compositionally biased region" description="Low complexity" evidence="1">
    <location>
        <begin position="533"/>
        <end position="548"/>
    </location>
</feature>
<evidence type="ECO:0000256" key="1">
    <source>
        <dbReference type="SAM" id="MobiDB-lite"/>
    </source>
</evidence>
<evidence type="ECO:0000313" key="2">
    <source>
        <dbReference type="EMBL" id="EEH51563.1"/>
    </source>
</evidence>
<dbReference type="RefSeq" id="XP_003063941.1">
    <property type="nucleotide sequence ID" value="XM_003063895.1"/>
</dbReference>
<feature type="compositionally biased region" description="Pro residues" evidence="1">
    <location>
        <begin position="274"/>
        <end position="284"/>
    </location>
</feature>
<dbReference type="EMBL" id="GG663750">
    <property type="protein sequence ID" value="EEH51563.1"/>
    <property type="molecule type" value="Genomic_DNA"/>
</dbReference>
<sequence length="746" mass="78616">MDDKVAARKKQETEILAAAAKAGKTFDSAAEASAWAAAEAKALRDPAPMTDVDASNSKKKKTIAKRNRAGVAWNPDTDGEPPAELSPVDSNSNVEVVDAPPPTREEIVAAALAKMTANERTEARARASHGWAGDFSGAFVKGPQPGATHARGPKASWLEKPRDDAGEVVVDPDADADGPLAVEFIGPNAAELEYAALHPASKPWLDLEGKEHARRETEDRVEPGDASAAAARAKLVGMKPTDPGVVGAAKKVLECEFIGPLADEHAFLAVFPDEPSPLENPKPNPKPDESLPFDQTHGAAGLLELDLEFIGANKKELTFKALHPDEPYAPTPEPEEDEEEATKKLMAATKALVATFIGPNAKELTFKAQNPDAEYVPEEEGGPEDETAREEMWDPKRHAFDEPEPEKKKLVATFVGPNAKELTFKAKHPDLEYDPNAPGSDDDDDEGEDGEDEAAEKEEDEPSRVDEAALDDDVVFDATFEASATARRLAEEALREATDRGRPQLHQERSDDEADAEESNAKESSATVDVSNPPEAALPAGLAPTPSLESRLRSAVDDKALAEFLTKTGAALPPALRAVCTGDEVAQLETIRRVLDAEAAVREGRTAVVPAGEARAVQAAAGLLLADRGAVESFARLKMHLVKGDAAASATRRAVEDGKEAAAAATAAAGREGGGGGGGDLNPWASPSKKDDDGSGSSPTREEIIAEGARLSSVAGGGDGADVDFKEEAAPLLDAVKGRVKDAFRS</sequence>
<feature type="region of interest" description="Disordered" evidence="1">
    <location>
        <begin position="491"/>
        <end position="551"/>
    </location>
</feature>
<reference evidence="2 3" key="1">
    <citation type="journal article" date="2009" name="Science">
        <title>Green evolution and dynamic adaptations revealed by genomes of the marine picoeukaryotes Micromonas.</title>
        <authorList>
            <person name="Worden A.Z."/>
            <person name="Lee J.H."/>
            <person name="Mock T."/>
            <person name="Rouze P."/>
            <person name="Simmons M.P."/>
            <person name="Aerts A.L."/>
            <person name="Allen A.E."/>
            <person name="Cuvelier M.L."/>
            <person name="Derelle E."/>
            <person name="Everett M.V."/>
            <person name="Foulon E."/>
            <person name="Grimwood J."/>
            <person name="Gundlach H."/>
            <person name="Henrissat B."/>
            <person name="Napoli C."/>
            <person name="McDonald S.M."/>
            <person name="Parker M.S."/>
            <person name="Rombauts S."/>
            <person name="Salamov A."/>
            <person name="Von Dassow P."/>
            <person name="Badger J.H."/>
            <person name="Coutinho P.M."/>
            <person name="Demir E."/>
            <person name="Dubchak I."/>
            <person name="Gentemann C."/>
            <person name="Eikrem W."/>
            <person name="Gready J.E."/>
            <person name="John U."/>
            <person name="Lanier W."/>
            <person name="Lindquist E.A."/>
            <person name="Lucas S."/>
            <person name="Mayer K.F."/>
            <person name="Moreau H."/>
            <person name="Not F."/>
            <person name="Otillar R."/>
            <person name="Panaud O."/>
            <person name="Pangilinan J."/>
            <person name="Paulsen I."/>
            <person name="Piegu B."/>
            <person name="Poliakov A."/>
            <person name="Robbens S."/>
            <person name="Schmutz J."/>
            <person name="Toulza E."/>
            <person name="Wyss T."/>
            <person name="Zelensky A."/>
            <person name="Zhou K."/>
            <person name="Armbrust E.V."/>
            <person name="Bhattacharya D."/>
            <person name="Goodenough U.W."/>
            <person name="Van de Peer Y."/>
            <person name="Grigoriev I.V."/>
        </authorList>
    </citation>
    <scope>NUCLEOTIDE SEQUENCE [LARGE SCALE GENOMIC DNA]</scope>
    <source>
        <strain evidence="2 3">CCMP1545</strain>
    </source>
</reference>
<feature type="compositionally biased region" description="Basic and acidic residues" evidence="1">
    <location>
        <begin position="389"/>
        <end position="409"/>
    </location>
</feature>
<name>C1N7P2_MICPC</name>
<evidence type="ECO:0000313" key="3">
    <source>
        <dbReference type="Proteomes" id="UP000001876"/>
    </source>
</evidence>
<feature type="compositionally biased region" description="Basic and acidic residues" evidence="1">
    <location>
        <begin position="491"/>
        <end position="509"/>
    </location>
</feature>
<feature type="compositionally biased region" description="Basic and acidic residues" evidence="1">
    <location>
        <begin position="422"/>
        <end position="431"/>
    </location>
</feature>
<feature type="compositionally biased region" description="Basic residues" evidence="1">
    <location>
        <begin position="57"/>
        <end position="68"/>
    </location>
</feature>
<proteinExistence type="predicted"/>
<gene>
    <name evidence="2" type="ORF">MICPUCDRAFT_53776</name>
</gene>
<accession>C1N7P2</accession>
<feature type="region of interest" description="Disordered" evidence="1">
    <location>
        <begin position="136"/>
        <end position="174"/>
    </location>
</feature>
<feature type="compositionally biased region" description="Acidic residues" evidence="1">
    <location>
        <begin position="375"/>
        <end position="388"/>
    </location>
</feature>
<dbReference type="KEGG" id="mpp:MICPUCDRAFT_53776"/>
<feature type="region of interest" description="Disordered" evidence="1">
    <location>
        <begin position="663"/>
        <end position="723"/>
    </location>
</feature>
<feature type="region of interest" description="Disordered" evidence="1">
    <location>
        <begin position="46"/>
        <end position="101"/>
    </location>
</feature>
<keyword evidence="3" id="KW-1185">Reference proteome</keyword>
<dbReference type="GeneID" id="9689382"/>
<feature type="region of interest" description="Disordered" evidence="1">
    <location>
        <begin position="272"/>
        <end position="297"/>
    </location>
</feature>
<protein>
    <submittedName>
        <fullName evidence="2">Predicted protein</fullName>
    </submittedName>
</protein>
<dbReference type="Proteomes" id="UP000001876">
    <property type="component" value="Unassembled WGS sequence"/>
</dbReference>
<feature type="compositionally biased region" description="Gly residues" evidence="1">
    <location>
        <begin position="671"/>
        <end position="680"/>
    </location>
</feature>
<organism evidence="3">
    <name type="scientific">Micromonas pusilla (strain CCMP1545)</name>
    <name type="common">Picoplanktonic green alga</name>
    <dbReference type="NCBI Taxonomy" id="564608"/>
    <lineage>
        <taxon>Eukaryota</taxon>
        <taxon>Viridiplantae</taxon>
        <taxon>Chlorophyta</taxon>
        <taxon>Mamiellophyceae</taxon>
        <taxon>Mamiellales</taxon>
        <taxon>Mamiellaceae</taxon>
        <taxon>Micromonas</taxon>
    </lineage>
</organism>